<dbReference type="EMBL" id="KN837973">
    <property type="protein sequence ID" value="KIJ22741.1"/>
    <property type="molecule type" value="Genomic_DNA"/>
</dbReference>
<evidence type="ECO:0000313" key="1">
    <source>
        <dbReference type="EMBL" id="KIJ22741.1"/>
    </source>
</evidence>
<sequence>MINMLIWMKAPNSLALITLGWLVAIRTSVSGRIVFNLRHMEYDQELTEYHKTGVRLTGIFAKPSTDFDEDLTIWDMSYYLEDQEITLVEEIATARLNAQHDIEYPTAVYYDGRKPASKPYRSLHRASQVKRSLDIVLTQYNNHI</sequence>
<dbReference type="Proteomes" id="UP000054279">
    <property type="component" value="Unassembled WGS sequence"/>
</dbReference>
<keyword evidence="2" id="KW-1185">Reference proteome</keyword>
<evidence type="ECO:0000313" key="2">
    <source>
        <dbReference type="Proteomes" id="UP000054279"/>
    </source>
</evidence>
<gene>
    <name evidence="1" type="ORF">M422DRAFT_276790</name>
</gene>
<organism evidence="1 2">
    <name type="scientific">Sphaerobolus stellatus (strain SS14)</name>
    <dbReference type="NCBI Taxonomy" id="990650"/>
    <lineage>
        <taxon>Eukaryota</taxon>
        <taxon>Fungi</taxon>
        <taxon>Dikarya</taxon>
        <taxon>Basidiomycota</taxon>
        <taxon>Agaricomycotina</taxon>
        <taxon>Agaricomycetes</taxon>
        <taxon>Phallomycetidae</taxon>
        <taxon>Geastrales</taxon>
        <taxon>Sphaerobolaceae</taxon>
        <taxon>Sphaerobolus</taxon>
    </lineage>
</organism>
<name>A0A0C9UB39_SPHS4</name>
<proteinExistence type="predicted"/>
<dbReference type="HOGENOM" id="CLU_150200_0_0_1"/>
<dbReference type="AlphaFoldDB" id="A0A0C9UB39"/>
<protein>
    <submittedName>
        <fullName evidence="1">Uncharacterized protein</fullName>
    </submittedName>
</protein>
<reference evidence="1 2" key="1">
    <citation type="submission" date="2014-06" db="EMBL/GenBank/DDBJ databases">
        <title>Evolutionary Origins and Diversification of the Mycorrhizal Mutualists.</title>
        <authorList>
            <consortium name="DOE Joint Genome Institute"/>
            <consortium name="Mycorrhizal Genomics Consortium"/>
            <person name="Kohler A."/>
            <person name="Kuo A."/>
            <person name="Nagy L.G."/>
            <person name="Floudas D."/>
            <person name="Copeland A."/>
            <person name="Barry K.W."/>
            <person name="Cichocki N."/>
            <person name="Veneault-Fourrey C."/>
            <person name="LaButti K."/>
            <person name="Lindquist E.A."/>
            <person name="Lipzen A."/>
            <person name="Lundell T."/>
            <person name="Morin E."/>
            <person name="Murat C."/>
            <person name="Riley R."/>
            <person name="Ohm R."/>
            <person name="Sun H."/>
            <person name="Tunlid A."/>
            <person name="Henrissat B."/>
            <person name="Grigoriev I.V."/>
            <person name="Hibbett D.S."/>
            <person name="Martin F."/>
        </authorList>
    </citation>
    <scope>NUCLEOTIDE SEQUENCE [LARGE SCALE GENOMIC DNA]</scope>
    <source>
        <strain evidence="1 2">SS14</strain>
    </source>
</reference>
<accession>A0A0C9UB39</accession>